<comment type="cofactor">
    <cofactor evidence="1">
        <name>pantetheine 4'-phosphate</name>
        <dbReference type="ChEBI" id="CHEBI:47942"/>
    </cofactor>
</comment>
<dbReference type="InterPro" id="IPR029058">
    <property type="entry name" value="AB_hydrolase_fold"/>
</dbReference>
<dbReference type="STRING" id="1765722.AT728_22620"/>
<dbReference type="GO" id="GO:0008610">
    <property type="term" value="P:lipid biosynthetic process"/>
    <property type="evidence" value="ECO:0007669"/>
    <property type="project" value="UniProtKB-ARBA"/>
</dbReference>
<dbReference type="PANTHER" id="PTHR45527:SF14">
    <property type="entry name" value="PLIPASTATIN SYNTHASE SUBUNIT B"/>
    <property type="match status" value="1"/>
</dbReference>
<accession>A0A0W7X1J6</accession>
<feature type="domain" description="Carrier" evidence="5">
    <location>
        <begin position="1017"/>
        <end position="1091"/>
    </location>
</feature>
<dbReference type="FunFam" id="3.40.50.980:FF:000001">
    <property type="entry name" value="Non-ribosomal peptide synthetase"/>
    <property type="match status" value="1"/>
</dbReference>
<dbReference type="FunFam" id="3.40.50.12780:FF:000012">
    <property type="entry name" value="Non-ribosomal peptide synthetase"/>
    <property type="match status" value="1"/>
</dbReference>
<evidence type="ECO:0000256" key="1">
    <source>
        <dbReference type="ARBA" id="ARBA00001957"/>
    </source>
</evidence>
<protein>
    <submittedName>
        <fullName evidence="6">Non-ribosomal peptide synthetase</fullName>
    </submittedName>
</protein>
<dbReference type="InterPro" id="IPR009081">
    <property type="entry name" value="PP-bd_ACP"/>
</dbReference>
<gene>
    <name evidence="6" type="ORF">AT728_22620</name>
</gene>
<dbReference type="FunFam" id="2.30.38.10:FF:000001">
    <property type="entry name" value="Non-ribosomal peptide synthetase PvdI"/>
    <property type="match status" value="1"/>
</dbReference>
<dbReference type="FunFam" id="3.40.50.980:FF:000002">
    <property type="entry name" value="Enterobactin synthetase component F"/>
    <property type="match status" value="1"/>
</dbReference>
<dbReference type="NCBIfam" id="NF003417">
    <property type="entry name" value="PRK04813.1"/>
    <property type="match status" value="2"/>
</dbReference>
<dbReference type="Pfam" id="PF00975">
    <property type="entry name" value="Thioesterase"/>
    <property type="match status" value="1"/>
</dbReference>
<evidence type="ECO:0000313" key="6">
    <source>
        <dbReference type="EMBL" id="KUF16728.1"/>
    </source>
</evidence>
<dbReference type="PANTHER" id="PTHR45527">
    <property type="entry name" value="NONRIBOSOMAL PEPTIDE SYNTHETASE"/>
    <property type="match status" value="1"/>
</dbReference>
<dbReference type="SMART" id="SM00824">
    <property type="entry name" value="PKS_TE"/>
    <property type="match status" value="1"/>
</dbReference>
<reference evidence="6 7" key="1">
    <citation type="submission" date="2015-12" db="EMBL/GenBank/DDBJ databases">
        <title>Draft genome sequence of Streptomyces silvensis ATCC 53525, a producer of novel hormone antagonists.</title>
        <authorList>
            <person name="Johnston C.W."/>
            <person name="Li Y."/>
            <person name="Magarvey N.A."/>
        </authorList>
    </citation>
    <scope>NUCLEOTIDE SEQUENCE [LARGE SCALE GENOMIC DNA]</scope>
    <source>
        <strain evidence="6 7">ATCC 53525</strain>
    </source>
</reference>
<dbReference type="NCBIfam" id="TIGR01733">
    <property type="entry name" value="AA-adenyl-dom"/>
    <property type="match status" value="2"/>
</dbReference>
<dbReference type="InterPro" id="IPR010071">
    <property type="entry name" value="AA_adenyl_dom"/>
</dbReference>
<feature type="region of interest" description="Disordered" evidence="4">
    <location>
        <begin position="176"/>
        <end position="216"/>
    </location>
</feature>
<dbReference type="Proteomes" id="UP000054804">
    <property type="component" value="Unassembled WGS sequence"/>
</dbReference>
<dbReference type="Pfam" id="PF00668">
    <property type="entry name" value="Condensation"/>
    <property type="match status" value="2"/>
</dbReference>
<proteinExistence type="predicted"/>
<keyword evidence="2" id="KW-0596">Phosphopantetheine</keyword>
<dbReference type="OrthoDB" id="2472181at2"/>
<dbReference type="InterPro" id="IPR000873">
    <property type="entry name" value="AMP-dep_synth/lig_dom"/>
</dbReference>
<dbReference type="InterPro" id="IPR023213">
    <property type="entry name" value="CAT-like_dom_sf"/>
</dbReference>
<name>A0A0W7X1J6_9ACTN</name>
<evidence type="ECO:0000256" key="2">
    <source>
        <dbReference type="ARBA" id="ARBA00022450"/>
    </source>
</evidence>
<keyword evidence="7" id="KW-1185">Reference proteome</keyword>
<dbReference type="Gene3D" id="2.30.38.10">
    <property type="entry name" value="Luciferase, Domain 3"/>
    <property type="match status" value="2"/>
</dbReference>
<dbReference type="SMART" id="SM00823">
    <property type="entry name" value="PKS_PP"/>
    <property type="match status" value="2"/>
</dbReference>
<organism evidence="6 7">
    <name type="scientific">Streptomyces silvensis</name>
    <dbReference type="NCBI Taxonomy" id="1765722"/>
    <lineage>
        <taxon>Bacteria</taxon>
        <taxon>Bacillati</taxon>
        <taxon>Actinomycetota</taxon>
        <taxon>Actinomycetes</taxon>
        <taxon>Kitasatosporales</taxon>
        <taxon>Streptomycetaceae</taxon>
        <taxon>Streptomyces</taxon>
    </lineage>
</organism>
<dbReference type="InterPro" id="IPR036736">
    <property type="entry name" value="ACP-like_sf"/>
</dbReference>
<dbReference type="GO" id="GO:0031177">
    <property type="term" value="F:phosphopantetheine binding"/>
    <property type="evidence" value="ECO:0007669"/>
    <property type="project" value="InterPro"/>
</dbReference>
<keyword evidence="3" id="KW-0597">Phosphoprotein</keyword>
<feature type="compositionally biased region" description="Low complexity" evidence="4">
    <location>
        <begin position="190"/>
        <end position="206"/>
    </location>
</feature>
<evidence type="ECO:0000256" key="3">
    <source>
        <dbReference type="ARBA" id="ARBA00022553"/>
    </source>
</evidence>
<dbReference type="InterPro" id="IPR045851">
    <property type="entry name" value="AMP-bd_C_sf"/>
</dbReference>
<dbReference type="InterPro" id="IPR001031">
    <property type="entry name" value="Thioesterase"/>
</dbReference>
<dbReference type="Gene3D" id="3.30.559.10">
    <property type="entry name" value="Chloramphenicol acetyltransferase-like domain"/>
    <property type="match status" value="2"/>
</dbReference>
<dbReference type="EMBL" id="LOCL01000036">
    <property type="protein sequence ID" value="KUF16728.1"/>
    <property type="molecule type" value="Genomic_DNA"/>
</dbReference>
<sequence length="2453" mass="266144">MAGEGVAFVGIAAESRTLELTGQQRDIWAAEARTPGNCQFNVTIHERLTGEVDRDLLGACLVRALGGHDAFRLRFGEDDEGVPRVRRIPAGPAAWTPSFERVDLSGGPDPRRAALTWCEHELGRPLDVRGGGPLFRAALLSEGPDAVHLVLTAHHIVADAWALNAVTSQILSDYRERAARQTESPAHPDSSSQESPAQESSAQESPTPEPSYQESSYWESIAELAAPSDTAAEADRERDRAFYRDYLAGVAPALFPRSRTARQPGRGRHSFTVGEEVVGRVVDAGASPFPYLLSAIAVCLSRYHREHEVVLGVPFSNRRTDEERATVGEFANNLPVRIAVADDEPLLALAERVRARVDTLKEHERLPFGDILRQAPTQGADGRRLFDVTVSYLRFPRPREIPGVARTTTVMAPVHAADALSVMVQAFDDEPGLRVDLDYADDVFDGDLTAEALAGHVDEILRHGLEPLDRPLSALPMLTGAEYEDVVRRRQGPTAPYPREKTLHQLFAEQAARTPDLTAVVDDVSGTTLTFAALDRLSNQVARALRAHGAGPGERVAILAERGPELLPGLLGILKSGAAYVPVDPGYPPARIKLLLADCRAKLVLRGDGAAAGTAAPDTDAPVLRISELYRGSAEPLGPTSGSDDLAYVIYTSGSTGRPKGVMVEHHAVVNRLTWMQRRYPVGPGDTLLQKTPISFDVSVWELLWWAVQGARVVLLPPGGEKDPAEIARVVRVHRVSVLHFVPSMLGPFLDLLEESPDRSCEAASLASVFCSGEALPPERVTQFQRVFGDEDAPRLVNLYGPTEAAVDVTYFDCPPAAHGPVTRVPIGRPVENTTLYVLDRHDRPQPVGVPGELCIGGVQVARGYLGRPELTAERFVEDPFSPGGRLYRTGDLARLLADGTVEYLGRTDDQVKIRGNRVELGEVQNALVSLPAIRDAVVVDHRPGGGRGPVLVAYCTADDDLDTGALRSALGEVLPGFMIPAHFERLAALPLTPNGKADRKALPAPAVGAYAGEDDAPRTPHEAVLADIWARVLGTDRVGVHADYFVIGGDSISVLRVRALAAKAGIRFTMDDFVQNPTVAALAAAAEISTAPAPGAGHPDAVAAAPEPFALVSPVDRARLETYEDAYPLTRLQLGLLFHSRERQDSATYKDVFRYSLAMPWQEAPFREAFARLVRRHPVLRSSFALAGHSEPLQIVHATVEGGLSVADLRGSTPDGAEAPIHEHVARRRRHDYRFDEAPLYHFRAFVLPDTVELVLSFHHAILDGGSVANLVSELLRDYGHLLGMDLEPVPDTLPPSPALHVAAERAAVESESGRAYWRKELTGAAQPHLESFRPYEAPASDERIEYDLTLPAELVDTVRATARDRRVPVKAVLFAAHVLLLRAFSGRSDVTTGLVTHGRPDVDGAERTCGLFLNTLPVRVDAEGATWFDVVRHVVERERESHPHRRVPLAVIQEDLGRPGLVDTLFNYIHFQQLGAVFRTPGISSRGFGVWEETNFSLVVNAMVDPVDGSIRLRLDFSGRSFTATQGQLYTDTYLRILRWIVEQPDSAVELSPLAPAAPAARATEPLTDVVRAFEDRARRSPQAQAVVSDGRTWSYAELDRTATRIARGLLAAGVRPGERVGIAMGRTPETVAATLATAKAGCSTVPLDTAYPAARLRDMIEQSGPACVVVDEAHRDALDTTARLVSYESLAAANTESGAGSALPEIGGDDEVYLLFTSGSTGRPKGVAAPHRSLANLVAWQNAIPSTAEDSRTLQYAPLSFDVSFQELYATLCGGGALVLVGEELRRDMPGLLRLIDKERVDRVHLPYVALQQMAEASDTLGLVPRDLRVLCSSGEQFRMTDEIRRFCASLGDVVLDNHYGPTETHAAAFYEMTGDPRSFPALPPVGRPIHGARLLVLDARMRPVPVGCRGEIYVGGAGLATGYAGRPDLTEERFVTAPDGGERLYRTGDVGMVLPDGNVVCLGRADRQVKVRGYRVEPAEVELVVTEAAAGDPDALTDVAVVPRRNTAGDVFLAAFLVGDPARTDLDAVRRHLRAKLPEYMVPAHFAWLPAVPLTPNGKRDEAALRELPLAREERGDRVAPRDVHERALAEMLADLLQVPEVGVHDNLFDLGASSITAMRLVVLTEERFGTAIPLSDFIVAPTVAELAERLRATGTVPAAFDPLVAIRPEGTRPPLFFAHPMGGNVLCYVPFAKHLPQDQPFYALQAAGSDVGTEPVRGIERLAADYIAAMRRVQPHGPYHIGGWSFGGFVAFEMARQLHAAGERVGGLVLLDTTALNPGRRPWTDDEALLGWFFWELLWLQHGSATAGDLLPPDLTTLDEKFAFMTGLAVAEGVLPAGSGDAVVRRLFRLYEANWRSAFDYRPEVVDHDVVLVRARDPLPGVLLDMHTAIDSMHADPTNGWQERTAGRLSVIEVEGDHLTIMEEPRVADIVGEVLRAIGLQADDSGRD</sequence>
<dbReference type="SUPFAM" id="SSF53474">
    <property type="entry name" value="alpha/beta-Hydrolases"/>
    <property type="match status" value="1"/>
</dbReference>
<dbReference type="InterPro" id="IPR020802">
    <property type="entry name" value="TesA-like"/>
</dbReference>
<dbReference type="Gene3D" id="1.10.1200.10">
    <property type="entry name" value="ACP-like"/>
    <property type="match status" value="2"/>
</dbReference>
<dbReference type="InterPro" id="IPR020845">
    <property type="entry name" value="AMP-binding_CS"/>
</dbReference>
<dbReference type="Gene3D" id="3.30.300.30">
    <property type="match status" value="2"/>
</dbReference>
<dbReference type="PROSITE" id="PS50075">
    <property type="entry name" value="CARRIER"/>
    <property type="match status" value="2"/>
</dbReference>
<feature type="domain" description="Carrier" evidence="5">
    <location>
        <begin position="2084"/>
        <end position="2159"/>
    </location>
</feature>
<dbReference type="Gene3D" id="3.30.559.30">
    <property type="entry name" value="Nonribosomal peptide synthetase, condensation domain"/>
    <property type="match status" value="2"/>
</dbReference>
<evidence type="ECO:0000259" key="5">
    <source>
        <dbReference type="PROSITE" id="PS50075"/>
    </source>
</evidence>
<dbReference type="Pfam" id="PF00550">
    <property type="entry name" value="PP-binding"/>
    <property type="match status" value="2"/>
</dbReference>
<comment type="caution">
    <text evidence="6">The sequence shown here is derived from an EMBL/GenBank/DDBJ whole genome shotgun (WGS) entry which is preliminary data.</text>
</comment>
<dbReference type="SUPFAM" id="SSF52777">
    <property type="entry name" value="CoA-dependent acyltransferases"/>
    <property type="match status" value="4"/>
</dbReference>
<dbReference type="Gene3D" id="3.40.50.980">
    <property type="match status" value="4"/>
</dbReference>
<dbReference type="GO" id="GO:0003824">
    <property type="term" value="F:catalytic activity"/>
    <property type="evidence" value="ECO:0007669"/>
    <property type="project" value="InterPro"/>
</dbReference>
<dbReference type="Gene3D" id="3.40.50.1820">
    <property type="entry name" value="alpha/beta hydrolase"/>
    <property type="match status" value="1"/>
</dbReference>
<dbReference type="InterPro" id="IPR020806">
    <property type="entry name" value="PKS_PP-bd"/>
</dbReference>
<dbReference type="PRINTS" id="PR00154">
    <property type="entry name" value="AMPBINDING"/>
</dbReference>
<dbReference type="SUPFAM" id="SSF56801">
    <property type="entry name" value="Acetyl-CoA synthetase-like"/>
    <property type="match status" value="2"/>
</dbReference>
<dbReference type="GO" id="GO:0017000">
    <property type="term" value="P:antibiotic biosynthetic process"/>
    <property type="evidence" value="ECO:0007669"/>
    <property type="project" value="UniProtKB-ARBA"/>
</dbReference>
<dbReference type="Pfam" id="PF00501">
    <property type="entry name" value="AMP-binding"/>
    <property type="match status" value="2"/>
</dbReference>
<evidence type="ECO:0000313" key="7">
    <source>
        <dbReference type="Proteomes" id="UP000054804"/>
    </source>
</evidence>
<dbReference type="GO" id="GO:0005829">
    <property type="term" value="C:cytosol"/>
    <property type="evidence" value="ECO:0007669"/>
    <property type="project" value="TreeGrafter"/>
</dbReference>
<evidence type="ECO:0000256" key="4">
    <source>
        <dbReference type="SAM" id="MobiDB-lite"/>
    </source>
</evidence>
<dbReference type="CDD" id="cd05930">
    <property type="entry name" value="A_NRPS"/>
    <property type="match status" value="1"/>
</dbReference>
<dbReference type="Pfam" id="PF13193">
    <property type="entry name" value="AMP-binding_C"/>
    <property type="match status" value="2"/>
</dbReference>
<dbReference type="PROSITE" id="PS00455">
    <property type="entry name" value="AMP_BINDING"/>
    <property type="match status" value="2"/>
</dbReference>
<dbReference type="InterPro" id="IPR001242">
    <property type="entry name" value="Condensation_dom"/>
</dbReference>
<dbReference type="InterPro" id="IPR025110">
    <property type="entry name" value="AMP-bd_C"/>
</dbReference>
<dbReference type="InterPro" id="IPR020459">
    <property type="entry name" value="AMP-binding"/>
</dbReference>
<dbReference type="GO" id="GO:0044550">
    <property type="term" value="P:secondary metabolite biosynthetic process"/>
    <property type="evidence" value="ECO:0007669"/>
    <property type="project" value="TreeGrafter"/>
</dbReference>
<dbReference type="GO" id="GO:0043041">
    <property type="term" value="P:amino acid activation for nonribosomal peptide biosynthetic process"/>
    <property type="evidence" value="ECO:0007669"/>
    <property type="project" value="TreeGrafter"/>
</dbReference>
<dbReference type="SUPFAM" id="SSF47336">
    <property type="entry name" value="ACP-like"/>
    <property type="match status" value="2"/>
</dbReference>